<dbReference type="PROSITE" id="PS51257">
    <property type="entry name" value="PROKAR_LIPOPROTEIN"/>
    <property type="match status" value="1"/>
</dbReference>
<feature type="region of interest" description="Disordered" evidence="1">
    <location>
        <begin position="502"/>
        <end position="521"/>
    </location>
</feature>
<dbReference type="Proteomes" id="UP001597094">
    <property type="component" value="Unassembled WGS sequence"/>
</dbReference>
<name>A0ABW3SRG6_9BACT</name>
<evidence type="ECO:0000313" key="4">
    <source>
        <dbReference type="Proteomes" id="UP001597094"/>
    </source>
</evidence>
<sequence length="531" mass="60643">MKIRPWLIAFALPYLLATAGCARKNFYAETPVVDPEVYAQLQKSPETIDSVTVKAGAHYKRGFLHRLVWGQHHRPLWDAPVTVPVFDLDTSKGGLTIEKVGGGFQTKSLHLVGSDGFTYALRTLDKDPEKVLPKVWRKTFVLNVLRDQISAINPYAAFVLPPMAEAANIPHSTPQLVYVKPNDTDFGEHADIFSDKVFMIEEKFNDERTAHAMPGNAVDIVGTGKMLSHRFEEDDHFIDQIAFAKARLFDLLVHDWDRHEGQWEWAEYEKNGDHYYRPIPKDRDNAFYRFQDGIIPWLFSRNWGIRKFESFDDEFNDVKALTVNSEFIDNRALAAVTKEQYDSLAVVLQQSITDQVIAQAVQQYPDSVYALVGEKTKRKLISRRNSLREAAAEFYSIMAKEVLVVGTDEEDLFDVKRLNDEETEVTVRRESDEKIVYHRIIKNADTKQITLHGLAEDDIFEISGNVKRGIKVVIVGGRGEDEIKDTSSVKRGGKKTWVYDTKRGTELEAGPETKDKRTKDVRVHAFDREGY</sequence>
<evidence type="ECO:0000256" key="1">
    <source>
        <dbReference type="SAM" id="MobiDB-lite"/>
    </source>
</evidence>
<feature type="chain" id="PRO_5047226665" evidence="2">
    <location>
        <begin position="23"/>
        <end position="531"/>
    </location>
</feature>
<protein>
    <submittedName>
        <fullName evidence="3">Uncharacterized protein</fullName>
    </submittedName>
</protein>
<proteinExistence type="predicted"/>
<reference evidence="4" key="1">
    <citation type="journal article" date="2019" name="Int. J. Syst. Evol. Microbiol.">
        <title>The Global Catalogue of Microorganisms (GCM) 10K type strain sequencing project: providing services to taxonomists for standard genome sequencing and annotation.</title>
        <authorList>
            <consortium name="The Broad Institute Genomics Platform"/>
            <consortium name="The Broad Institute Genome Sequencing Center for Infectious Disease"/>
            <person name="Wu L."/>
            <person name="Ma J."/>
        </authorList>
    </citation>
    <scope>NUCLEOTIDE SEQUENCE [LARGE SCALE GENOMIC DNA]</scope>
    <source>
        <strain evidence="4">JCM 31319</strain>
    </source>
</reference>
<keyword evidence="2" id="KW-0732">Signal</keyword>
<keyword evidence="4" id="KW-1185">Reference proteome</keyword>
<evidence type="ECO:0000256" key="2">
    <source>
        <dbReference type="SAM" id="SignalP"/>
    </source>
</evidence>
<comment type="caution">
    <text evidence="3">The sequence shown here is derived from an EMBL/GenBank/DDBJ whole genome shotgun (WGS) entry which is preliminary data.</text>
</comment>
<dbReference type="EMBL" id="JBHTLD010000145">
    <property type="protein sequence ID" value="MFD1187483.1"/>
    <property type="molecule type" value="Genomic_DNA"/>
</dbReference>
<accession>A0ABW3SRG6</accession>
<gene>
    <name evidence="3" type="ORF">ACFQ2O_14795</name>
</gene>
<dbReference type="RefSeq" id="WP_377529077.1">
    <property type="nucleotide sequence ID" value="NZ_JBHTLD010000145.1"/>
</dbReference>
<feature type="signal peptide" evidence="2">
    <location>
        <begin position="1"/>
        <end position="22"/>
    </location>
</feature>
<organism evidence="3 4">
    <name type="scientific">Pontibacter rugosus</name>
    <dbReference type="NCBI Taxonomy" id="1745966"/>
    <lineage>
        <taxon>Bacteria</taxon>
        <taxon>Pseudomonadati</taxon>
        <taxon>Bacteroidota</taxon>
        <taxon>Cytophagia</taxon>
        <taxon>Cytophagales</taxon>
        <taxon>Hymenobacteraceae</taxon>
        <taxon>Pontibacter</taxon>
    </lineage>
</organism>
<evidence type="ECO:0000313" key="3">
    <source>
        <dbReference type="EMBL" id="MFD1187483.1"/>
    </source>
</evidence>